<name>A0A381RLH5_9ZZZZ</name>
<evidence type="ECO:0000313" key="1">
    <source>
        <dbReference type="EMBL" id="SUZ91808.1"/>
    </source>
</evidence>
<reference evidence="1" key="1">
    <citation type="submission" date="2018-05" db="EMBL/GenBank/DDBJ databases">
        <authorList>
            <person name="Lanie J.A."/>
            <person name="Ng W.-L."/>
            <person name="Kazmierczak K.M."/>
            <person name="Andrzejewski T.M."/>
            <person name="Davidsen T.M."/>
            <person name="Wayne K.J."/>
            <person name="Tettelin H."/>
            <person name="Glass J.I."/>
            <person name="Rusch D."/>
            <person name="Podicherti R."/>
            <person name="Tsui H.-C.T."/>
            <person name="Winkler M.E."/>
        </authorList>
    </citation>
    <scope>NUCLEOTIDE SEQUENCE</scope>
</reference>
<gene>
    <name evidence="1" type="ORF">METZ01_LOCUS44662</name>
</gene>
<dbReference type="AlphaFoldDB" id="A0A381RLH5"/>
<sequence>VDTATLIDVDVAFVFPDDFRVDELDLAAILVAVVGDL</sequence>
<dbReference type="EMBL" id="UINC01002006">
    <property type="protein sequence ID" value="SUZ91808.1"/>
    <property type="molecule type" value="Genomic_DNA"/>
</dbReference>
<protein>
    <submittedName>
        <fullName evidence="1">Uncharacterized protein</fullName>
    </submittedName>
</protein>
<organism evidence="1">
    <name type="scientific">marine metagenome</name>
    <dbReference type="NCBI Taxonomy" id="408172"/>
    <lineage>
        <taxon>unclassified sequences</taxon>
        <taxon>metagenomes</taxon>
        <taxon>ecological metagenomes</taxon>
    </lineage>
</organism>
<accession>A0A381RLH5</accession>
<proteinExistence type="predicted"/>
<feature type="non-terminal residue" evidence="1">
    <location>
        <position position="1"/>
    </location>
</feature>